<reference evidence="17 18" key="1">
    <citation type="journal article" date="2009" name="PLoS ONE">
        <title>Genome analysis of the anaerobic thermohalophilic bacterium Halothermothrix orenii.</title>
        <authorList>
            <person name="Mavromatis K."/>
            <person name="Ivanova N."/>
            <person name="Anderson I."/>
            <person name="Lykidis A."/>
            <person name="Hooper S.D."/>
            <person name="Sun H."/>
            <person name="Kunin V."/>
            <person name="Lapidus A."/>
            <person name="Hugenholtz P."/>
            <person name="Patel B."/>
            <person name="Kyrpides N.C."/>
        </authorList>
    </citation>
    <scope>NUCLEOTIDE SEQUENCE [LARGE SCALE GENOMIC DNA]</scope>
    <source>
        <strain evidence="18">H 168 / OCM 544 / DSM 9562</strain>
    </source>
</reference>
<dbReference type="InterPro" id="IPR004358">
    <property type="entry name" value="Sig_transdc_His_kin-like_C"/>
</dbReference>
<dbReference type="InterPro" id="IPR050398">
    <property type="entry name" value="HssS/ArlS-like"/>
</dbReference>
<dbReference type="PANTHER" id="PTHR45528">
    <property type="entry name" value="SENSOR HISTIDINE KINASE CPXA"/>
    <property type="match status" value="1"/>
</dbReference>
<dbReference type="SUPFAM" id="SSF47384">
    <property type="entry name" value="Homodimeric domain of signal transducing histidine kinase"/>
    <property type="match status" value="1"/>
</dbReference>
<keyword evidence="6 17" id="KW-0808">Transferase</keyword>
<dbReference type="eggNOG" id="COG2770">
    <property type="taxonomic scope" value="Bacteria"/>
</dbReference>
<dbReference type="KEGG" id="hor:Hore_13290"/>
<dbReference type="InterPro" id="IPR003661">
    <property type="entry name" value="HisK_dim/P_dom"/>
</dbReference>
<dbReference type="HOGENOM" id="CLU_000445_89_6_9"/>
<evidence type="ECO:0000256" key="12">
    <source>
        <dbReference type="ARBA" id="ARBA00023012"/>
    </source>
</evidence>
<accession>B8CXR0</accession>
<dbReference type="PRINTS" id="PR00344">
    <property type="entry name" value="BCTRLSENSOR"/>
</dbReference>
<evidence type="ECO:0000256" key="2">
    <source>
        <dbReference type="ARBA" id="ARBA00004651"/>
    </source>
</evidence>
<dbReference type="GO" id="GO:0000155">
    <property type="term" value="F:phosphorelay sensor kinase activity"/>
    <property type="evidence" value="ECO:0007669"/>
    <property type="project" value="InterPro"/>
</dbReference>
<dbReference type="SUPFAM" id="SSF158472">
    <property type="entry name" value="HAMP domain-like"/>
    <property type="match status" value="1"/>
</dbReference>
<evidence type="ECO:0000256" key="3">
    <source>
        <dbReference type="ARBA" id="ARBA00012438"/>
    </source>
</evidence>
<evidence type="ECO:0000256" key="7">
    <source>
        <dbReference type="ARBA" id="ARBA00022692"/>
    </source>
</evidence>
<dbReference type="Pfam" id="PF00672">
    <property type="entry name" value="HAMP"/>
    <property type="match status" value="1"/>
</dbReference>
<feature type="transmembrane region" description="Helical" evidence="14">
    <location>
        <begin position="6"/>
        <end position="27"/>
    </location>
</feature>
<keyword evidence="11 14" id="KW-1133">Transmembrane helix</keyword>
<dbReference type="CDD" id="cd06225">
    <property type="entry name" value="HAMP"/>
    <property type="match status" value="1"/>
</dbReference>
<evidence type="ECO:0000313" key="18">
    <source>
        <dbReference type="Proteomes" id="UP000000719"/>
    </source>
</evidence>
<dbReference type="InterPro" id="IPR036890">
    <property type="entry name" value="HATPase_C_sf"/>
</dbReference>
<dbReference type="EC" id="2.7.13.3" evidence="3"/>
<dbReference type="SMART" id="SM00387">
    <property type="entry name" value="HATPase_c"/>
    <property type="match status" value="1"/>
</dbReference>
<evidence type="ECO:0000256" key="1">
    <source>
        <dbReference type="ARBA" id="ARBA00000085"/>
    </source>
</evidence>
<evidence type="ECO:0000256" key="4">
    <source>
        <dbReference type="ARBA" id="ARBA00022475"/>
    </source>
</evidence>
<evidence type="ECO:0000259" key="16">
    <source>
        <dbReference type="PROSITE" id="PS50885"/>
    </source>
</evidence>
<organism evidence="17 18">
    <name type="scientific">Halothermothrix orenii (strain H 168 / OCM 544 / DSM 9562)</name>
    <dbReference type="NCBI Taxonomy" id="373903"/>
    <lineage>
        <taxon>Bacteria</taxon>
        <taxon>Bacillati</taxon>
        <taxon>Bacillota</taxon>
        <taxon>Clostridia</taxon>
        <taxon>Halanaerobiales</taxon>
        <taxon>Halothermotrichaceae</taxon>
        <taxon>Halothermothrix</taxon>
    </lineage>
</organism>
<proteinExistence type="predicted"/>
<dbReference type="Pfam" id="PF02518">
    <property type="entry name" value="HATPase_c"/>
    <property type="match status" value="1"/>
</dbReference>
<comment type="catalytic activity">
    <reaction evidence="1">
        <text>ATP + protein L-histidine = ADP + protein N-phospho-L-histidine.</text>
        <dbReference type="EC" id="2.7.13.3"/>
    </reaction>
</comment>
<dbReference type="PROSITE" id="PS50885">
    <property type="entry name" value="HAMP"/>
    <property type="match status" value="1"/>
</dbReference>
<feature type="transmembrane region" description="Helical" evidence="14">
    <location>
        <begin position="164"/>
        <end position="183"/>
    </location>
</feature>
<sequence>MSKLGIKIFLIMLSVAIMGLVFIGLYLNYSIPEHFKDYLYLEKKEKIENLVSVLENNYKETRSLRNSQRLLSEFSRINNVNLKLTDARGNIIYSSTPMPGRMMKGYCITPFRRRIMVERNYPLGYEAFNLSNNNQTIGKLYWLRFEGPYIPIKSSLFVRKINRAIIFSAIIIAIITMVFSYFLSRYLTKPLIKINNVAKKVADGQLDHHVTVKGNDEIKELATSFNQMVAKLKYLETVRRKSTSDLAHELRTPLTNIKGYLEGIKEGVLEVDSVTLTEIDEEINRLIRLINRLNDLATAEKYIIQGKKKKIKLANFLEDLLNSYLPQAREKQIDLIKKYNPEQSIFIDSNEDALRTIFGNLINNSLKYTPEGGKIEITLSSKKNQAIISVKDNGTGISAEDLPYIFERFYRADKSRSTRSGGTGIGLTITRELVNSIGGKIIASSEGRGKGATFTVYLPSRNN</sequence>
<evidence type="ECO:0000259" key="15">
    <source>
        <dbReference type="PROSITE" id="PS50109"/>
    </source>
</evidence>
<keyword evidence="7 14" id="KW-0812">Transmembrane</keyword>
<dbReference type="RefSeq" id="WP_012636263.1">
    <property type="nucleotide sequence ID" value="NC_011899.1"/>
</dbReference>
<keyword evidence="9 17" id="KW-0418">Kinase</keyword>
<dbReference type="STRING" id="373903.Hore_13290"/>
<dbReference type="InterPro" id="IPR036097">
    <property type="entry name" value="HisK_dim/P_sf"/>
</dbReference>
<dbReference type="InterPro" id="IPR005467">
    <property type="entry name" value="His_kinase_dom"/>
</dbReference>
<name>B8CXR0_HALOH</name>
<keyword evidence="12" id="KW-0902">Two-component regulatory system</keyword>
<feature type="domain" description="Histidine kinase" evidence="15">
    <location>
        <begin position="245"/>
        <end position="462"/>
    </location>
</feature>
<evidence type="ECO:0000256" key="11">
    <source>
        <dbReference type="ARBA" id="ARBA00022989"/>
    </source>
</evidence>
<dbReference type="EMBL" id="CP001098">
    <property type="protein sequence ID" value="ACL70079.1"/>
    <property type="molecule type" value="Genomic_DNA"/>
</dbReference>
<dbReference type="PANTHER" id="PTHR45528:SF1">
    <property type="entry name" value="SENSOR HISTIDINE KINASE CPXA"/>
    <property type="match status" value="1"/>
</dbReference>
<evidence type="ECO:0000256" key="10">
    <source>
        <dbReference type="ARBA" id="ARBA00022840"/>
    </source>
</evidence>
<feature type="domain" description="HAMP" evidence="16">
    <location>
        <begin position="185"/>
        <end position="237"/>
    </location>
</feature>
<evidence type="ECO:0000256" key="8">
    <source>
        <dbReference type="ARBA" id="ARBA00022741"/>
    </source>
</evidence>
<keyword evidence="18" id="KW-1185">Reference proteome</keyword>
<dbReference type="SUPFAM" id="SSF55874">
    <property type="entry name" value="ATPase domain of HSP90 chaperone/DNA topoisomerase II/histidine kinase"/>
    <property type="match status" value="1"/>
</dbReference>
<keyword evidence="4" id="KW-1003">Cell membrane</keyword>
<dbReference type="InterPro" id="IPR003594">
    <property type="entry name" value="HATPase_dom"/>
</dbReference>
<evidence type="ECO:0000256" key="13">
    <source>
        <dbReference type="ARBA" id="ARBA00023136"/>
    </source>
</evidence>
<dbReference type="PROSITE" id="PS50109">
    <property type="entry name" value="HIS_KIN"/>
    <property type="match status" value="1"/>
</dbReference>
<dbReference type="SMART" id="SM00304">
    <property type="entry name" value="HAMP"/>
    <property type="match status" value="1"/>
</dbReference>
<dbReference type="eggNOG" id="COG5002">
    <property type="taxonomic scope" value="Bacteria"/>
</dbReference>
<comment type="subcellular location">
    <subcellularLocation>
        <location evidence="2">Cell membrane</location>
        <topology evidence="2">Multi-pass membrane protein</topology>
    </subcellularLocation>
</comment>
<dbReference type="CDD" id="cd00082">
    <property type="entry name" value="HisKA"/>
    <property type="match status" value="1"/>
</dbReference>
<dbReference type="InterPro" id="IPR003660">
    <property type="entry name" value="HAMP_dom"/>
</dbReference>
<evidence type="ECO:0000256" key="9">
    <source>
        <dbReference type="ARBA" id="ARBA00022777"/>
    </source>
</evidence>
<evidence type="ECO:0000256" key="5">
    <source>
        <dbReference type="ARBA" id="ARBA00022553"/>
    </source>
</evidence>
<dbReference type="FunFam" id="3.30.565.10:FF:000006">
    <property type="entry name" value="Sensor histidine kinase WalK"/>
    <property type="match status" value="1"/>
</dbReference>
<dbReference type="CDD" id="cd00075">
    <property type="entry name" value="HATPase"/>
    <property type="match status" value="1"/>
</dbReference>
<evidence type="ECO:0000256" key="14">
    <source>
        <dbReference type="SAM" id="Phobius"/>
    </source>
</evidence>
<dbReference type="GO" id="GO:0005524">
    <property type="term" value="F:ATP binding"/>
    <property type="evidence" value="ECO:0007669"/>
    <property type="project" value="UniProtKB-KW"/>
</dbReference>
<keyword evidence="5" id="KW-0597">Phosphoprotein</keyword>
<dbReference type="Pfam" id="PF00512">
    <property type="entry name" value="HisKA"/>
    <property type="match status" value="1"/>
</dbReference>
<dbReference type="Gene3D" id="1.10.287.130">
    <property type="match status" value="1"/>
</dbReference>
<dbReference type="GO" id="GO:0005886">
    <property type="term" value="C:plasma membrane"/>
    <property type="evidence" value="ECO:0007669"/>
    <property type="project" value="UniProtKB-SubCell"/>
</dbReference>
<keyword evidence="13 14" id="KW-0472">Membrane</keyword>
<evidence type="ECO:0000313" key="17">
    <source>
        <dbReference type="EMBL" id="ACL70079.1"/>
    </source>
</evidence>
<dbReference type="AlphaFoldDB" id="B8CXR0"/>
<dbReference type="Proteomes" id="UP000000719">
    <property type="component" value="Chromosome"/>
</dbReference>
<keyword evidence="8" id="KW-0547">Nucleotide-binding</keyword>
<protein>
    <recommendedName>
        <fullName evidence="3">histidine kinase</fullName>
        <ecNumber evidence="3">2.7.13.3</ecNumber>
    </recommendedName>
</protein>
<evidence type="ECO:0000256" key="6">
    <source>
        <dbReference type="ARBA" id="ARBA00022679"/>
    </source>
</evidence>
<dbReference type="SMART" id="SM00388">
    <property type="entry name" value="HisKA"/>
    <property type="match status" value="1"/>
</dbReference>
<dbReference type="Gene3D" id="6.10.340.10">
    <property type="match status" value="1"/>
</dbReference>
<gene>
    <name evidence="17" type="ordered locus">Hore_13290</name>
</gene>
<keyword evidence="10" id="KW-0067">ATP-binding</keyword>
<dbReference type="Gene3D" id="3.30.565.10">
    <property type="entry name" value="Histidine kinase-like ATPase, C-terminal domain"/>
    <property type="match status" value="1"/>
</dbReference>